<gene>
    <name evidence="2" type="ORF">H8B09_17550</name>
</gene>
<dbReference type="PANTHER" id="PTHR36842">
    <property type="entry name" value="PROTEIN TOLB HOMOLOG"/>
    <property type="match status" value="1"/>
</dbReference>
<protein>
    <submittedName>
        <fullName evidence="2">PD40 domain-containing protein</fullName>
    </submittedName>
</protein>
<dbReference type="SUPFAM" id="SSF82171">
    <property type="entry name" value="DPP6 N-terminal domain-like"/>
    <property type="match status" value="1"/>
</dbReference>
<name>A0ABR8MX74_9BACL</name>
<comment type="caution">
    <text evidence="2">The sequence shown here is derived from an EMBL/GenBank/DDBJ whole genome shotgun (WGS) entry which is preliminary data.</text>
</comment>
<dbReference type="Gene3D" id="2.120.10.30">
    <property type="entry name" value="TolB, C-terminal domain"/>
    <property type="match status" value="1"/>
</dbReference>
<proteinExistence type="inferred from homology"/>
<keyword evidence="3" id="KW-1185">Reference proteome</keyword>
<dbReference type="Proteomes" id="UP000609346">
    <property type="component" value="Unassembled WGS sequence"/>
</dbReference>
<dbReference type="RefSeq" id="WP_191204864.1">
    <property type="nucleotide sequence ID" value="NZ_JACXZA010000004.1"/>
</dbReference>
<dbReference type="PANTHER" id="PTHR36842:SF1">
    <property type="entry name" value="PROTEIN TOLB"/>
    <property type="match status" value="1"/>
</dbReference>
<evidence type="ECO:0000313" key="2">
    <source>
        <dbReference type="EMBL" id="MBD3920573.1"/>
    </source>
</evidence>
<sequence length="378" mass="40542">MGHDGAWRIAMLGIIAAVTTGLAGCSSADSGSILTPNEGRTLTVVKDGGRKPNDDVAVSRIHRLEGAAIAKWLSDDKVSIILTKMTKAATQTEEAKFEYFETNVDLLTDSQGQLLPLKEPSAPGATVRETVSPGGKLAFIQEWHDKYTASNYVLNLTTQQRIEVKVDNYLEKGSWLDEDTYILAAGSMNGRGELYAIQADGRSEVIPLHDPDVETFEQFEAGHDRIYYVDGKQTLKAFALGDAAPTTLVKGAGEFRLSPDGTRIAVTPAYAEGVSSTKLTMYNSAGSAQGYMIGKGDLINDVAWSPDGSMLAFSVYAEEKSGMNGVYVYDSATGKVSPVGPSYFPQYPLSWNPSGTRLGVTVGGENGLPVTQIIDFKS</sequence>
<dbReference type="InterPro" id="IPR011659">
    <property type="entry name" value="WD40"/>
</dbReference>
<accession>A0ABR8MX74</accession>
<dbReference type="Pfam" id="PF07676">
    <property type="entry name" value="PD40"/>
    <property type="match status" value="1"/>
</dbReference>
<evidence type="ECO:0000256" key="1">
    <source>
        <dbReference type="ARBA" id="ARBA00009820"/>
    </source>
</evidence>
<dbReference type="EMBL" id="JACXZA010000004">
    <property type="protein sequence ID" value="MBD3920573.1"/>
    <property type="molecule type" value="Genomic_DNA"/>
</dbReference>
<evidence type="ECO:0000313" key="3">
    <source>
        <dbReference type="Proteomes" id="UP000609346"/>
    </source>
</evidence>
<dbReference type="InterPro" id="IPR011042">
    <property type="entry name" value="6-blade_b-propeller_TolB-like"/>
</dbReference>
<organism evidence="2 3">
    <name type="scientific">Paenibacillus terricola</name>
    <dbReference type="NCBI Taxonomy" id="2763503"/>
    <lineage>
        <taxon>Bacteria</taxon>
        <taxon>Bacillati</taxon>
        <taxon>Bacillota</taxon>
        <taxon>Bacilli</taxon>
        <taxon>Bacillales</taxon>
        <taxon>Paenibacillaceae</taxon>
        <taxon>Paenibacillus</taxon>
    </lineage>
</organism>
<reference evidence="2 3" key="1">
    <citation type="submission" date="2020-09" db="EMBL/GenBank/DDBJ databases">
        <title>Paenibacillus sp. strain PR3 16S rRNA gene Genome sequencing and assembly.</title>
        <authorList>
            <person name="Kim J."/>
        </authorList>
    </citation>
    <scope>NUCLEOTIDE SEQUENCE [LARGE SCALE GENOMIC DNA]</scope>
    <source>
        <strain evidence="2 3">PR3</strain>
    </source>
</reference>
<comment type="similarity">
    <text evidence="1">Belongs to the TolB family.</text>
</comment>